<dbReference type="SUPFAM" id="SSF53335">
    <property type="entry name" value="S-adenosyl-L-methionine-dependent methyltransferases"/>
    <property type="match status" value="1"/>
</dbReference>
<evidence type="ECO:0000313" key="4">
    <source>
        <dbReference type="Proteomes" id="UP000679629"/>
    </source>
</evidence>
<dbReference type="RefSeq" id="WP_215121243.1">
    <property type="nucleotide sequence ID" value="NZ_CP075896.1"/>
</dbReference>
<sequence>MVTSRTTAVYDEHADWYNALMSPAGSDYIRRVHATLADLLGRGDGSTCLDVCCGTGAHAPTVADLGWSPVGVDLSRNQLRHAAERLPVAVADATALPLADGSVPAAVCVLASTDVPDYAAVLREIGRVLAPGGRFVHLGVHPCFVGAFADRQDVSRTVIDTGYADRSHTFASWNTTGVRARLGAWHVPLAELLNGAVTAGLRIERTVEAGPRDGVPDLFGFTATVSPSGVHANNADQPHSSPSGVHANNADQRHSSPSGA</sequence>
<evidence type="ECO:0000259" key="2">
    <source>
        <dbReference type="Pfam" id="PF08241"/>
    </source>
</evidence>
<dbReference type="Pfam" id="PF08241">
    <property type="entry name" value="Methyltransf_11"/>
    <property type="match status" value="1"/>
</dbReference>
<proteinExistence type="predicted"/>
<reference evidence="4" key="1">
    <citation type="submission" date="2021-05" db="EMBL/GenBank/DDBJ databases">
        <title>Direct Submission.</title>
        <authorList>
            <person name="Li K."/>
            <person name="Gao J."/>
        </authorList>
    </citation>
    <scope>NUCLEOTIDE SEQUENCE [LARGE SCALE GENOMIC DNA]</scope>
    <source>
        <strain evidence="4">MG62</strain>
    </source>
</reference>
<keyword evidence="3" id="KW-0489">Methyltransferase</keyword>
<protein>
    <submittedName>
        <fullName evidence="3">Methyltransferase domain-containing protein</fullName>
    </submittedName>
</protein>
<gene>
    <name evidence="3" type="ORF">KJK29_24305</name>
</gene>
<dbReference type="GO" id="GO:0032259">
    <property type="term" value="P:methylation"/>
    <property type="evidence" value="ECO:0007669"/>
    <property type="project" value="UniProtKB-KW"/>
</dbReference>
<dbReference type="Gene3D" id="3.40.50.150">
    <property type="entry name" value="Vaccinia Virus protein VP39"/>
    <property type="match status" value="1"/>
</dbReference>
<organism evidence="3 4">
    <name type="scientific">Streptomyces koelreuteriae</name>
    <dbReference type="NCBI Taxonomy" id="2838015"/>
    <lineage>
        <taxon>Bacteria</taxon>
        <taxon>Bacillati</taxon>
        <taxon>Actinomycetota</taxon>
        <taxon>Actinomycetes</taxon>
        <taxon>Kitasatosporales</taxon>
        <taxon>Streptomycetaceae</taxon>
        <taxon>Streptomyces</taxon>
    </lineage>
</organism>
<evidence type="ECO:0000313" key="3">
    <source>
        <dbReference type="EMBL" id="QWB25433.1"/>
    </source>
</evidence>
<dbReference type="Proteomes" id="UP000679629">
    <property type="component" value="Chromosome"/>
</dbReference>
<dbReference type="EMBL" id="CP075896">
    <property type="protein sequence ID" value="QWB25433.1"/>
    <property type="molecule type" value="Genomic_DNA"/>
</dbReference>
<name>A0ABX8FW65_9ACTN</name>
<keyword evidence="4" id="KW-1185">Reference proteome</keyword>
<dbReference type="InterPro" id="IPR013216">
    <property type="entry name" value="Methyltransf_11"/>
</dbReference>
<feature type="compositionally biased region" description="Polar residues" evidence="1">
    <location>
        <begin position="234"/>
        <end position="243"/>
    </location>
</feature>
<keyword evidence="3" id="KW-0808">Transferase</keyword>
<feature type="region of interest" description="Disordered" evidence="1">
    <location>
        <begin position="228"/>
        <end position="260"/>
    </location>
</feature>
<evidence type="ECO:0000256" key="1">
    <source>
        <dbReference type="SAM" id="MobiDB-lite"/>
    </source>
</evidence>
<dbReference type="PANTHER" id="PTHR43591">
    <property type="entry name" value="METHYLTRANSFERASE"/>
    <property type="match status" value="1"/>
</dbReference>
<dbReference type="CDD" id="cd02440">
    <property type="entry name" value="AdoMet_MTases"/>
    <property type="match status" value="1"/>
</dbReference>
<accession>A0ABX8FW65</accession>
<feature type="domain" description="Methyltransferase type 11" evidence="2">
    <location>
        <begin position="49"/>
        <end position="136"/>
    </location>
</feature>
<dbReference type="GO" id="GO:0008168">
    <property type="term" value="F:methyltransferase activity"/>
    <property type="evidence" value="ECO:0007669"/>
    <property type="project" value="UniProtKB-KW"/>
</dbReference>
<dbReference type="InterPro" id="IPR029063">
    <property type="entry name" value="SAM-dependent_MTases_sf"/>
</dbReference>